<keyword evidence="2" id="KW-1133">Transmembrane helix</keyword>
<feature type="compositionally biased region" description="Basic and acidic residues" evidence="1">
    <location>
        <begin position="347"/>
        <end position="358"/>
    </location>
</feature>
<keyword evidence="2" id="KW-0812">Transmembrane</keyword>
<dbReference type="EMBL" id="JAHLQT010004582">
    <property type="protein sequence ID" value="KAG7175921.1"/>
    <property type="molecule type" value="Genomic_DNA"/>
</dbReference>
<evidence type="ECO:0000313" key="4">
    <source>
        <dbReference type="Proteomes" id="UP000747542"/>
    </source>
</evidence>
<feature type="region of interest" description="Disordered" evidence="1">
    <location>
        <begin position="347"/>
        <end position="372"/>
    </location>
</feature>
<feature type="transmembrane region" description="Helical" evidence="2">
    <location>
        <begin position="312"/>
        <end position="333"/>
    </location>
</feature>
<keyword evidence="2" id="KW-0472">Membrane</keyword>
<gene>
    <name evidence="3" type="ORF">Hamer_G026330</name>
</gene>
<protein>
    <submittedName>
        <fullName evidence="3">Uncharacterized protein</fullName>
    </submittedName>
</protein>
<keyword evidence="4" id="KW-1185">Reference proteome</keyword>
<reference evidence="3" key="1">
    <citation type="journal article" date="2021" name="Sci. Adv.">
        <title>The American lobster genome reveals insights on longevity, neural, and immune adaptations.</title>
        <authorList>
            <person name="Polinski J.M."/>
            <person name="Zimin A.V."/>
            <person name="Clark K.F."/>
            <person name="Kohn A.B."/>
            <person name="Sadowski N."/>
            <person name="Timp W."/>
            <person name="Ptitsyn A."/>
            <person name="Khanna P."/>
            <person name="Romanova D.Y."/>
            <person name="Williams P."/>
            <person name="Greenwood S.J."/>
            <person name="Moroz L.L."/>
            <person name="Walt D.R."/>
            <person name="Bodnar A.G."/>
        </authorList>
    </citation>
    <scope>NUCLEOTIDE SEQUENCE</scope>
    <source>
        <strain evidence="3">GMGI-L3</strain>
    </source>
</reference>
<comment type="caution">
    <text evidence="3">The sequence shown here is derived from an EMBL/GenBank/DDBJ whole genome shotgun (WGS) entry which is preliminary data.</text>
</comment>
<sequence length="423" mass="46827">MVLAKFMSWQKKGERGVVWARVIVQLIMLLILVVEKTATTTTLSSRLVVGPKSPYCHSQKSDLVCNFTGTQEPVYVEESLFLEDKVKASQTVKIIDPSVLHLSHVMSLKNMIIYEAGKVLVSTVSKSTHTDNCTLRNLQIFKSTVTNIPSNVMHLTVISSKVTYMELQPCIQHVSLVNSHIKFFRTIAPLHDSAILKVASSTIDHIEEVWTSANANLHFLTSTIICIRMEKVRLGQNTSVFIRETMITPMNSTDLRISPGTKVTLQKVNGTLTMAAATEEEFSGSSTCQQPTAPTPPSLPPETTTIIYWNQFMTYLILTFTLSIIVILILLLGRSVSYNIQPSSREALRDMEDNDSLREPILPGGGGADRQEGTYQDRARHCHLSDDNLLSSAATHLDTETATHLDTEAATHLDTEAATPTTQ</sequence>
<dbReference type="Proteomes" id="UP000747542">
    <property type="component" value="Unassembled WGS sequence"/>
</dbReference>
<organism evidence="3 4">
    <name type="scientific">Homarus americanus</name>
    <name type="common">American lobster</name>
    <dbReference type="NCBI Taxonomy" id="6706"/>
    <lineage>
        <taxon>Eukaryota</taxon>
        <taxon>Metazoa</taxon>
        <taxon>Ecdysozoa</taxon>
        <taxon>Arthropoda</taxon>
        <taxon>Crustacea</taxon>
        <taxon>Multicrustacea</taxon>
        <taxon>Malacostraca</taxon>
        <taxon>Eumalacostraca</taxon>
        <taxon>Eucarida</taxon>
        <taxon>Decapoda</taxon>
        <taxon>Pleocyemata</taxon>
        <taxon>Astacidea</taxon>
        <taxon>Nephropoidea</taxon>
        <taxon>Nephropidae</taxon>
        <taxon>Homarus</taxon>
    </lineage>
</organism>
<name>A0A8J5TJ60_HOMAM</name>
<evidence type="ECO:0000313" key="3">
    <source>
        <dbReference type="EMBL" id="KAG7175921.1"/>
    </source>
</evidence>
<accession>A0A8J5TJ60</accession>
<evidence type="ECO:0000256" key="2">
    <source>
        <dbReference type="SAM" id="Phobius"/>
    </source>
</evidence>
<feature type="transmembrane region" description="Helical" evidence="2">
    <location>
        <begin position="16"/>
        <end position="34"/>
    </location>
</feature>
<dbReference type="AlphaFoldDB" id="A0A8J5TJ60"/>
<evidence type="ECO:0000256" key="1">
    <source>
        <dbReference type="SAM" id="MobiDB-lite"/>
    </source>
</evidence>
<proteinExistence type="predicted"/>
<feature type="non-terminal residue" evidence="3">
    <location>
        <position position="1"/>
    </location>
</feature>